<protein>
    <submittedName>
        <fullName evidence="1">Uncharacterized protein</fullName>
    </submittedName>
</protein>
<name>A0ACB9E7V0_9ASTR</name>
<reference evidence="2" key="1">
    <citation type="journal article" date="2022" name="Mol. Ecol. Resour.">
        <title>The genomes of chicory, endive, great burdock and yacon provide insights into Asteraceae palaeo-polyploidization history and plant inulin production.</title>
        <authorList>
            <person name="Fan W."/>
            <person name="Wang S."/>
            <person name="Wang H."/>
            <person name="Wang A."/>
            <person name="Jiang F."/>
            <person name="Liu H."/>
            <person name="Zhao H."/>
            <person name="Xu D."/>
            <person name="Zhang Y."/>
        </authorList>
    </citation>
    <scope>NUCLEOTIDE SEQUENCE [LARGE SCALE GENOMIC DNA]</scope>
    <source>
        <strain evidence="2">cv. Yunnan</strain>
    </source>
</reference>
<keyword evidence="2" id="KW-1185">Reference proteome</keyword>
<comment type="caution">
    <text evidence="1">The sequence shown here is derived from an EMBL/GenBank/DDBJ whole genome shotgun (WGS) entry which is preliminary data.</text>
</comment>
<evidence type="ECO:0000313" key="1">
    <source>
        <dbReference type="EMBL" id="KAI3754791.1"/>
    </source>
</evidence>
<dbReference type="EMBL" id="CM042035">
    <property type="protein sequence ID" value="KAI3754791.1"/>
    <property type="molecule type" value="Genomic_DNA"/>
</dbReference>
<gene>
    <name evidence="1" type="ORF">L1987_54582</name>
</gene>
<accession>A0ACB9E7V0</accession>
<reference evidence="1 2" key="2">
    <citation type="journal article" date="2022" name="Mol. Ecol. Resour.">
        <title>The genomes of chicory, endive, great burdock and yacon provide insights into Asteraceae paleo-polyploidization history and plant inulin production.</title>
        <authorList>
            <person name="Fan W."/>
            <person name="Wang S."/>
            <person name="Wang H."/>
            <person name="Wang A."/>
            <person name="Jiang F."/>
            <person name="Liu H."/>
            <person name="Zhao H."/>
            <person name="Xu D."/>
            <person name="Zhang Y."/>
        </authorList>
    </citation>
    <scope>NUCLEOTIDE SEQUENCE [LARGE SCALE GENOMIC DNA]</scope>
    <source>
        <strain evidence="2">cv. Yunnan</strain>
        <tissue evidence="1">Leaves</tissue>
    </source>
</reference>
<dbReference type="Proteomes" id="UP001056120">
    <property type="component" value="Linkage Group LG18"/>
</dbReference>
<sequence length="172" mass="19138">MTEEDDTDSLEAWIKEHEAFKRLLFQPAFDQLVARAVDEAFPEEIEIEEEEKETTVQILSVAAKAKKVAYPSLEDEEADSSRAAEERKSQILGMIRSRALTDDQKGKGEGEDIMETVVGEDEEKEDVPPLPTPQFANEANVEVSIETSTSAIVIYEAKAEASIKDKGKGIYD</sequence>
<evidence type="ECO:0000313" key="2">
    <source>
        <dbReference type="Proteomes" id="UP001056120"/>
    </source>
</evidence>
<proteinExistence type="predicted"/>
<organism evidence="1 2">
    <name type="scientific">Smallanthus sonchifolius</name>
    <dbReference type="NCBI Taxonomy" id="185202"/>
    <lineage>
        <taxon>Eukaryota</taxon>
        <taxon>Viridiplantae</taxon>
        <taxon>Streptophyta</taxon>
        <taxon>Embryophyta</taxon>
        <taxon>Tracheophyta</taxon>
        <taxon>Spermatophyta</taxon>
        <taxon>Magnoliopsida</taxon>
        <taxon>eudicotyledons</taxon>
        <taxon>Gunneridae</taxon>
        <taxon>Pentapetalae</taxon>
        <taxon>asterids</taxon>
        <taxon>campanulids</taxon>
        <taxon>Asterales</taxon>
        <taxon>Asteraceae</taxon>
        <taxon>Asteroideae</taxon>
        <taxon>Heliantheae alliance</taxon>
        <taxon>Millerieae</taxon>
        <taxon>Smallanthus</taxon>
    </lineage>
</organism>